<dbReference type="RefSeq" id="WP_071944420.1">
    <property type="nucleotide sequence ID" value="NZ_CP018139.1"/>
</dbReference>
<dbReference type="GO" id="GO:0016151">
    <property type="term" value="F:nickel cation binding"/>
    <property type="evidence" value="ECO:0007669"/>
    <property type="project" value="InterPro"/>
</dbReference>
<dbReference type="Gene3D" id="1.10.645.10">
    <property type="entry name" value="Cytochrome-c3 Hydrogenase, chain B"/>
    <property type="match status" value="1"/>
</dbReference>
<feature type="binding site" evidence="2">
    <location>
        <position position="418"/>
    </location>
    <ligand>
        <name>Ni(2+)</name>
        <dbReference type="ChEBI" id="CHEBI:49786"/>
    </ligand>
</feature>
<feature type="binding site" evidence="2">
    <location>
        <position position="67"/>
    </location>
    <ligand>
        <name>Ni(2+)</name>
        <dbReference type="ChEBI" id="CHEBI:49786"/>
    </ligand>
</feature>
<keyword evidence="2" id="KW-0408">Iron</keyword>
<evidence type="ECO:0000256" key="1">
    <source>
        <dbReference type="ARBA" id="ARBA00023002"/>
    </source>
</evidence>
<dbReference type="OrthoDB" id="9761717at2"/>
<reference evidence="4" key="1">
    <citation type="submission" date="2016-11" db="EMBL/GenBank/DDBJ databases">
        <title>Halolamina sediminis sp. nov., an extremely halophilic archaeon isolated from solar salt.</title>
        <authorList>
            <person name="Koh H.-W."/>
            <person name="Rani S."/>
            <person name="Park S.-J."/>
        </authorList>
    </citation>
    <scope>NUCLEOTIDE SEQUENCE [LARGE SCALE GENOMIC DNA]</scope>
    <source>
        <strain evidence="4">Hb3</strain>
    </source>
</reference>
<comment type="cofactor">
    <cofactor evidence="2">
        <name>Fe cation</name>
        <dbReference type="ChEBI" id="CHEBI:24875"/>
    </cofactor>
</comment>
<dbReference type="SUPFAM" id="SSF56762">
    <property type="entry name" value="HydB/Nqo4-like"/>
    <property type="match status" value="1"/>
</dbReference>
<feature type="binding site" evidence="2">
    <location>
        <position position="70"/>
    </location>
    <ligand>
        <name>Fe cation</name>
        <dbReference type="ChEBI" id="CHEBI:24875"/>
    </ligand>
</feature>
<keyword evidence="2" id="KW-0479">Metal-binding</keyword>
<dbReference type="Pfam" id="PF00374">
    <property type="entry name" value="NiFeSe_Hases"/>
    <property type="match status" value="2"/>
</dbReference>
<feature type="binding site" evidence="2">
    <location>
        <position position="424"/>
    </location>
    <ligand>
        <name>Mg(2+)</name>
        <dbReference type="ChEBI" id="CHEBI:18420"/>
    </ligand>
</feature>
<feature type="binding site" evidence="2">
    <location>
        <position position="48"/>
    </location>
    <ligand>
        <name>Mg(2+)</name>
        <dbReference type="ChEBI" id="CHEBI:18420"/>
    </ligand>
</feature>
<organism evidence="3 4">
    <name type="scientific">Halomonas aestuarii</name>
    <dbReference type="NCBI Taxonomy" id="1897729"/>
    <lineage>
        <taxon>Bacteria</taxon>
        <taxon>Pseudomonadati</taxon>
        <taxon>Pseudomonadota</taxon>
        <taxon>Gammaproteobacteria</taxon>
        <taxon>Oceanospirillales</taxon>
        <taxon>Halomonadaceae</taxon>
        <taxon>Halomonas</taxon>
    </lineage>
</organism>
<feature type="binding site" evidence="2">
    <location>
        <position position="421"/>
    </location>
    <ligand>
        <name>Fe cation</name>
        <dbReference type="ChEBI" id="CHEBI:24875"/>
    </ligand>
</feature>
<evidence type="ECO:0000313" key="4">
    <source>
        <dbReference type="Proteomes" id="UP000181985"/>
    </source>
</evidence>
<comment type="cofactor">
    <cofactor evidence="2">
        <name>Ni(2+)</name>
        <dbReference type="ChEBI" id="CHEBI:49786"/>
    </cofactor>
</comment>
<accession>A0A1J0VH76</accession>
<dbReference type="InterPro" id="IPR018194">
    <property type="entry name" value="Ni-dep_hyd_lsu_Ni_BS"/>
</dbReference>
<keyword evidence="2" id="KW-0460">Magnesium</keyword>
<dbReference type="GO" id="GO:0008901">
    <property type="term" value="F:ferredoxin hydrogenase activity"/>
    <property type="evidence" value="ECO:0007669"/>
    <property type="project" value="InterPro"/>
</dbReference>
<dbReference type="InterPro" id="IPR001501">
    <property type="entry name" value="Ni-dep_hyd_lsu"/>
</dbReference>
<dbReference type="PANTHER" id="PTHR43600:SF4">
    <property type="entry name" value="CYTOSOLIC NIFE-HYDROGENASE, ALPHA SUBUNIT"/>
    <property type="match status" value="1"/>
</dbReference>
<name>A0A1J0VH76_9GAMM</name>
<keyword evidence="2" id="KW-0533">Nickel</keyword>
<dbReference type="PANTHER" id="PTHR43600">
    <property type="entry name" value="COENZYME F420 HYDROGENASE, SUBUNIT ALPHA"/>
    <property type="match status" value="1"/>
</dbReference>
<proteinExistence type="predicted"/>
<dbReference type="Proteomes" id="UP000181985">
    <property type="component" value="Chromosome"/>
</dbReference>
<dbReference type="InterPro" id="IPR029014">
    <property type="entry name" value="NiFe-Hase_large"/>
</dbReference>
<sequence length="433" mass="48185">MSHTTRTGEIHVPILARVEGEGALDIRIAAGRIEALKLRIFEPPRLFEKLLEGRSTQDVIDSVARICGICPVAYQMSAVAAIESILGVTPSPWVEAMRRVMYCGEWLQSHSLHIHLLAAPDFLGYDSAPAMAKDHPDEVRRGLRLQGLGNEIIRTFGGRSVHPVGLCPGGFFHAPDAATMQRLREQLAKGLEEARELIAWTAGLPIPEDDQDFVSVSLRHPRDYPITAGRIVSDQGLDIDPADFEQRFREFQVPHSTALHAQLDGHPYLVGPLARLNNNLDRLPADLRQLLDDCGVAFPSRNMFHSIVARAVEIHVALAEALRLTEDYEPAAEPRVEVPTRAGVGFGCTEAPRGILWHRYALDDEARVVEAQIVPPTSQNQARMEEDLVTSLTRFGLERDDDALRLHGEMVIRNYDPCISCATHFLDFHVVRK</sequence>
<evidence type="ECO:0000313" key="3">
    <source>
        <dbReference type="EMBL" id="APE31362.1"/>
    </source>
</evidence>
<keyword evidence="4" id="KW-1185">Reference proteome</keyword>
<feature type="binding site" evidence="2">
    <location>
        <position position="373"/>
    </location>
    <ligand>
        <name>Mg(2+)</name>
        <dbReference type="ChEBI" id="CHEBI:18420"/>
    </ligand>
</feature>
<dbReference type="AlphaFoldDB" id="A0A1J0VH76"/>
<dbReference type="PROSITE" id="PS00508">
    <property type="entry name" value="NI_HGENASE_L_2"/>
    <property type="match status" value="1"/>
</dbReference>
<evidence type="ECO:0000256" key="2">
    <source>
        <dbReference type="PIRSR" id="PIRSR601501-1"/>
    </source>
</evidence>
<keyword evidence="1" id="KW-0560">Oxidoreductase</keyword>
<feature type="binding site" evidence="2">
    <location>
        <position position="70"/>
    </location>
    <ligand>
        <name>Ni(2+)</name>
        <dbReference type="ChEBI" id="CHEBI:49786"/>
    </ligand>
</feature>
<protein>
    <submittedName>
        <fullName evidence="3">Ni/Fe hydrogenase subunit alpha</fullName>
    </submittedName>
</protein>
<gene>
    <name evidence="3" type="ORF">BOX17_10620</name>
</gene>
<dbReference type="EMBL" id="CP018139">
    <property type="protein sequence ID" value="APE31362.1"/>
    <property type="molecule type" value="Genomic_DNA"/>
</dbReference>
<dbReference type="KEGG" id="hsi:BOX17_10620"/>